<keyword evidence="7" id="KW-1185">Reference proteome</keyword>
<dbReference type="InterPro" id="IPR000847">
    <property type="entry name" value="LysR_HTH_N"/>
</dbReference>
<reference evidence="6 7" key="1">
    <citation type="submission" date="2012-09" db="EMBL/GenBank/DDBJ databases">
        <title>The Genome Sequence of Massilia timonae CCUG 45783.</title>
        <authorList>
            <consortium name="The Broad Institute Genome Sequencing Platform"/>
            <person name="Earl A."/>
            <person name="Ward D."/>
            <person name="Feldgarden M."/>
            <person name="Gevers D."/>
            <person name="Huys G."/>
            <person name="Walker B."/>
            <person name="Young S.K."/>
            <person name="Zeng Q."/>
            <person name="Gargeya S."/>
            <person name="Fitzgerald M."/>
            <person name="Haas B."/>
            <person name="Abouelleil A."/>
            <person name="Alvarado L."/>
            <person name="Arachchi H.M."/>
            <person name="Berlin A.M."/>
            <person name="Chapman S.B."/>
            <person name="Goldberg J."/>
            <person name="Griggs A."/>
            <person name="Gujja S."/>
            <person name="Hansen M."/>
            <person name="Howarth C."/>
            <person name="Imamovic A."/>
            <person name="Larimer J."/>
            <person name="McCowen C."/>
            <person name="Montmayeur A."/>
            <person name="Murphy C."/>
            <person name="Neiman D."/>
            <person name="Pearson M."/>
            <person name="Priest M."/>
            <person name="Roberts A."/>
            <person name="Saif S."/>
            <person name="Shea T."/>
            <person name="Sisk P."/>
            <person name="Sykes S."/>
            <person name="Wortman J."/>
            <person name="Nusbaum C."/>
            <person name="Birren B."/>
        </authorList>
    </citation>
    <scope>NUCLEOTIDE SEQUENCE [LARGE SCALE GENOMIC DNA]</scope>
    <source>
        <strain evidence="6 7">CCUG 45783</strain>
    </source>
</reference>
<evidence type="ECO:0000256" key="2">
    <source>
        <dbReference type="ARBA" id="ARBA00023015"/>
    </source>
</evidence>
<dbReference type="AlphaFoldDB" id="K9DC15"/>
<comment type="caution">
    <text evidence="6">The sequence shown here is derived from an EMBL/GenBank/DDBJ whole genome shotgun (WGS) entry which is preliminary data.</text>
</comment>
<organism evidence="6 7">
    <name type="scientific">Massilia timonae CCUG 45783</name>
    <dbReference type="NCBI Taxonomy" id="883126"/>
    <lineage>
        <taxon>Bacteria</taxon>
        <taxon>Pseudomonadati</taxon>
        <taxon>Pseudomonadota</taxon>
        <taxon>Betaproteobacteria</taxon>
        <taxon>Burkholderiales</taxon>
        <taxon>Oxalobacteraceae</taxon>
        <taxon>Telluria group</taxon>
        <taxon>Massilia</taxon>
    </lineage>
</organism>
<dbReference type="PATRIC" id="fig|883126.3.peg.2585"/>
<dbReference type="HOGENOM" id="CLU_039613_16_3_4"/>
<dbReference type="CDD" id="cd08422">
    <property type="entry name" value="PBP2_CrgA_like"/>
    <property type="match status" value="1"/>
</dbReference>
<dbReference type="OrthoDB" id="9786526at2"/>
<name>K9DC15_9BURK</name>
<dbReference type="PROSITE" id="PS50931">
    <property type="entry name" value="HTH_LYSR"/>
    <property type="match status" value="1"/>
</dbReference>
<dbReference type="Pfam" id="PF03466">
    <property type="entry name" value="LysR_substrate"/>
    <property type="match status" value="1"/>
</dbReference>
<dbReference type="InterPro" id="IPR058163">
    <property type="entry name" value="LysR-type_TF_proteobact-type"/>
</dbReference>
<dbReference type="Gene3D" id="3.40.190.290">
    <property type="match status" value="1"/>
</dbReference>
<dbReference type="eggNOG" id="COG0583">
    <property type="taxonomic scope" value="Bacteria"/>
</dbReference>
<gene>
    <name evidence="6" type="ORF">HMPREF9710_02560</name>
</gene>
<dbReference type="FunFam" id="1.10.10.10:FF:000001">
    <property type="entry name" value="LysR family transcriptional regulator"/>
    <property type="match status" value="1"/>
</dbReference>
<dbReference type="EMBL" id="AGZI01000029">
    <property type="protein sequence ID" value="EKU82249.1"/>
    <property type="molecule type" value="Genomic_DNA"/>
</dbReference>
<dbReference type="RefSeq" id="WP_005666992.1">
    <property type="nucleotide sequence ID" value="NZ_JH992923.1"/>
</dbReference>
<dbReference type="InterPro" id="IPR036388">
    <property type="entry name" value="WH-like_DNA-bd_sf"/>
</dbReference>
<sequence>MDRLVSMRVFVKVVDHGSFAGAAAALGMSAAVVTRNVADLETHLGTRLLNRTTRRLSLTETGQQYLDRVRQILLDIDDADAAASSSSQQPSGTLRIYCHPAFGKAQLARLLPRFAQATPDVVLDVTLADHDVDLVEQGFDVGIFIGLQKLDASMIVRQLATSNVVLSAAPDYLARRGAPGKPSDIAQHDCLNFAFEQLRHTWPVAWNDEVVHVPITSRMVSNSGDILRQGALAGMGIMLRSSFTLEDDFESGRLVQLLQGHHVGQLSVMMVYPSRRLLSAKVRSFVDFMAAQFPRPDSDPWLPAPALA</sequence>
<dbReference type="InterPro" id="IPR005119">
    <property type="entry name" value="LysR_subst-bd"/>
</dbReference>
<feature type="domain" description="HTH lysR-type" evidence="5">
    <location>
        <begin position="1"/>
        <end position="59"/>
    </location>
</feature>
<dbReference type="Proteomes" id="UP000009874">
    <property type="component" value="Unassembled WGS sequence"/>
</dbReference>
<dbReference type="GO" id="GO:0003700">
    <property type="term" value="F:DNA-binding transcription factor activity"/>
    <property type="evidence" value="ECO:0007669"/>
    <property type="project" value="InterPro"/>
</dbReference>
<evidence type="ECO:0000256" key="4">
    <source>
        <dbReference type="ARBA" id="ARBA00023163"/>
    </source>
</evidence>
<keyword evidence="3" id="KW-0238">DNA-binding</keyword>
<dbReference type="GO" id="GO:0006351">
    <property type="term" value="P:DNA-templated transcription"/>
    <property type="evidence" value="ECO:0007669"/>
    <property type="project" value="TreeGrafter"/>
</dbReference>
<dbReference type="InterPro" id="IPR036390">
    <property type="entry name" value="WH_DNA-bd_sf"/>
</dbReference>
<dbReference type="Gene3D" id="1.10.10.10">
    <property type="entry name" value="Winged helix-like DNA-binding domain superfamily/Winged helix DNA-binding domain"/>
    <property type="match status" value="1"/>
</dbReference>
<evidence type="ECO:0000259" key="5">
    <source>
        <dbReference type="PROSITE" id="PS50931"/>
    </source>
</evidence>
<protein>
    <recommendedName>
        <fullName evidence="5">HTH lysR-type domain-containing protein</fullName>
    </recommendedName>
</protein>
<dbReference type="Pfam" id="PF00126">
    <property type="entry name" value="HTH_1"/>
    <property type="match status" value="1"/>
</dbReference>
<dbReference type="PANTHER" id="PTHR30537">
    <property type="entry name" value="HTH-TYPE TRANSCRIPTIONAL REGULATOR"/>
    <property type="match status" value="1"/>
</dbReference>
<dbReference type="GO" id="GO:0043565">
    <property type="term" value="F:sequence-specific DNA binding"/>
    <property type="evidence" value="ECO:0007669"/>
    <property type="project" value="TreeGrafter"/>
</dbReference>
<dbReference type="SUPFAM" id="SSF46785">
    <property type="entry name" value="Winged helix' DNA-binding domain"/>
    <property type="match status" value="1"/>
</dbReference>
<accession>K9DC15</accession>
<evidence type="ECO:0000313" key="7">
    <source>
        <dbReference type="Proteomes" id="UP000009874"/>
    </source>
</evidence>
<keyword evidence="4" id="KW-0804">Transcription</keyword>
<evidence type="ECO:0000313" key="6">
    <source>
        <dbReference type="EMBL" id="EKU82249.1"/>
    </source>
</evidence>
<dbReference type="SUPFAM" id="SSF53850">
    <property type="entry name" value="Periplasmic binding protein-like II"/>
    <property type="match status" value="1"/>
</dbReference>
<evidence type="ECO:0000256" key="1">
    <source>
        <dbReference type="ARBA" id="ARBA00009437"/>
    </source>
</evidence>
<dbReference type="PANTHER" id="PTHR30537:SF5">
    <property type="entry name" value="HTH-TYPE TRANSCRIPTIONAL ACTIVATOR TTDR-RELATED"/>
    <property type="match status" value="1"/>
</dbReference>
<evidence type="ECO:0000256" key="3">
    <source>
        <dbReference type="ARBA" id="ARBA00023125"/>
    </source>
</evidence>
<comment type="similarity">
    <text evidence="1">Belongs to the LysR transcriptional regulatory family.</text>
</comment>
<proteinExistence type="inferred from homology"/>
<keyword evidence="2" id="KW-0805">Transcription regulation</keyword>